<comment type="caution">
    <text evidence="4">The sequence shown here is derived from an EMBL/GenBank/DDBJ whole genome shotgun (WGS) entry which is preliminary data.</text>
</comment>
<organism evidence="4 5">
    <name type="scientific">Bifidobacterium saguini DSM 23967</name>
    <dbReference type="NCBI Taxonomy" id="1437607"/>
    <lineage>
        <taxon>Bacteria</taxon>
        <taxon>Bacillati</taxon>
        <taxon>Actinomycetota</taxon>
        <taxon>Actinomycetes</taxon>
        <taxon>Bifidobacteriales</taxon>
        <taxon>Bifidobacteriaceae</taxon>
        <taxon>Bifidobacterium</taxon>
    </lineage>
</organism>
<feature type="transmembrane region" description="Helical" evidence="2">
    <location>
        <begin position="344"/>
        <end position="363"/>
    </location>
</feature>
<dbReference type="Pfam" id="PF13240">
    <property type="entry name" value="Zn_Ribbon_1"/>
    <property type="match status" value="1"/>
</dbReference>
<name>A0A087DE71_9BIFI</name>
<dbReference type="AlphaFoldDB" id="A0A087DE71"/>
<keyword evidence="2" id="KW-0472">Membrane</keyword>
<evidence type="ECO:0000259" key="3">
    <source>
        <dbReference type="Pfam" id="PF13240"/>
    </source>
</evidence>
<feature type="region of interest" description="Disordered" evidence="1">
    <location>
        <begin position="85"/>
        <end position="122"/>
    </location>
</feature>
<dbReference type="Proteomes" id="UP000029066">
    <property type="component" value="Unassembled WGS sequence"/>
</dbReference>
<feature type="domain" description="Zinc-ribbon" evidence="3">
    <location>
        <begin position="2"/>
        <end position="24"/>
    </location>
</feature>
<feature type="transmembrane region" description="Helical" evidence="2">
    <location>
        <begin position="222"/>
        <end position="243"/>
    </location>
</feature>
<feature type="transmembrane region" description="Helical" evidence="2">
    <location>
        <begin position="145"/>
        <end position="160"/>
    </location>
</feature>
<feature type="compositionally biased region" description="Polar residues" evidence="1">
    <location>
        <begin position="102"/>
        <end position="116"/>
    </location>
</feature>
<evidence type="ECO:0000313" key="5">
    <source>
        <dbReference type="Proteomes" id="UP000029066"/>
    </source>
</evidence>
<sequence length="460" mass="49451">MYCTNCGSPNKDTSKFCTSCGHPLTQPAAEAVNNAFDATPVAPMPAATPVAPHSGSAPVSPTPMMPATDTGMPAPSIPQPAFQATTPTPIQPSQPAMPQIPLPQNTAPATDQSQQTAPAAPLAADAEFDKTNTTWTLVQVMKERTLVPFLVAVLALFMLFEYVSNIVIFIVVLVLGYLCGAVLMLLYLQRNKTPHVEATLVRYCRAKGIDPKSEMKFTWYSYYSVIVGFVLWAIFGTLISMLLQQIAGNDIYTNTTLAMLTAFVPMIVSYFIARYAIKFIDKAIYARAHTNDLRIAAIAEGYYDSEFKDAEQLQKTVFLLKKNRVQSVAGAKRYVSLSNGLKKAGIIGGIITAILGILTFGMISKIGKGVLDTSTGGLDLVAHEFGKKAGNGVAQQAAQNAVQNIAQQYQNNIIAQNITSQINNAGNGNPIPNLQNLNIPDVGGLVDGAKEQLKHFGFKS</sequence>
<gene>
    <name evidence="4" type="ORF">BISA_1643</name>
</gene>
<evidence type="ECO:0000313" key="4">
    <source>
        <dbReference type="EMBL" id="KFI93821.1"/>
    </source>
</evidence>
<reference evidence="4 5" key="1">
    <citation type="submission" date="2014-03" db="EMBL/GenBank/DDBJ databases">
        <title>Genomics of Bifidobacteria.</title>
        <authorList>
            <person name="Ventura M."/>
            <person name="Milani C."/>
            <person name="Lugli G.A."/>
        </authorList>
    </citation>
    <scope>NUCLEOTIDE SEQUENCE [LARGE SCALE GENOMIC DNA]</scope>
    <source>
        <strain evidence="4 5">DSM 23967</strain>
    </source>
</reference>
<feature type="transmembrane region" description="Helical" evidence="2">
    <location>
        <begin position="255"/>
        <end position="277"/>
    </location>
</feature>
<feature type="region of interest" description="Disordered" evidence="1">
    <location>
        <begin position="48"/>
        <end position="69"/>
    </location>
</feature>
<dbReference type="InterPro" id="IPR026870">
    <property type="entry name" value="Zinc_ribbon_dom"/>
</dbReference>
<evidence type="ECO:0000256" key="2">
    <source>
        <dbReference type="SAM" id="Phobius"/>
    </source>
</evidence>
<keyword evidence="2" id="KW-0812">Transmembrane</keyword>
<proteinExistence type="predicted"/>
<dbReference type="OrthoDB" id="3237080at2"/>
<evidence type="ECO:0000256" key="1">
    <source>
        <dbReference type="SAM" id="MobiDB-lite"/>
    </source>
</evidence>
<feature type="transmembrane region" description="Helical" evidence="2">
    <location>
        <begin position="166"/>
        <end position="188"/>
    </location>
</feature>
<dbReference type="EMBL" id="JGZN01000004">
    <property type="protein sequence ID" value="KFI93821.1"/>
    <property type="molecule type" value="Genomic_DNA"/>
</dbReference>
<protein>
    <recommendedName>
        <fullName evidence="3">Zinc-ribbon domain-containing protein</fullName>
    </recommendedName>
</protein>
<accession>A0A087DE71</accession>
<keyword evidence="2" id="KW-1133">Transmembrane helix</keyword>
<dbReference type="STRING" id="1437607.BISA_1643"/>